<evidence type="ECO:0000313" key="1">
    <source>
        <dbReference type="EMBL" id="KAF2464199.1"/>
    </source>
</evidence>
<gene>
    <name evidence="1" type="ORF">BDR25DRAFT_361714</name>
</gene>
<accession>A0ACB6QB87</accession>
<sequence>MKKLNPVACTKSPILVPPPCKMRFNTCSNHRALRACDLPISYPGKIRLKAFDTRTYAETGRPTYYEAREPRKYQVVREGDVSGEVEPPGDILSVVIEKVSPNSAVGLRRKVLRDIRLMMSLKMWSQPHSDRHSFFSPRPLLRFVVMGKIATKDTTWVSFQLPDWQNTIPTIDSTHSPSSFNTFIKKCN</sequence>
<organism evidence="1 2">
    <name type="scientific">Lindgomyces ingoldianus</name>
    <dbReference type="NCBI Taxonomy" id="673940"/>
    <lineage>
        <taxon>Eukaryota</taxon>
        <taxon>Fungi</taxon>
        <taxon>Dikarya</taxon>
        <taxon>Ascomycota</taxon>
        <taxon>Pezizomycotina</taxon>
        <taxon>Dothideomycetes</taxon>
        <taxon>Pleosporomycetidae</taxon>
        <taxon>Pleosporales</taxon>
        <taxon>Lindgomycetaceae</taxon>
        <taxon>Lindgomyces</taxon>
    </lineage>
</organism>
<dbReference type="Proteomes" id="UP000799755">
    <property type="component" value="Unassembled WGS sequence"/>
</dbReference>
<comment type="caution">
    <text evidence="1">The sequence shown here is derived from an EMBL/GenBank/DDBJ whole genome shotgun (WGS) entry which is preliminary data.</text>
</comment>
<reference evidence="1" key="1">
    <citation type="journal article" date="2020" name="Stud. Mycol.">
        <title>101 Dothideomycetes genomes: a test case for predicting lifestyles and emergence of pathogens.</title>
        <authorList>
            <person name="Haridas S."/>
            <person name="Albert R."/>
            <person name="Binder M."/>
            <person name="Bloem J."/>
            <person name="Labutti K."/>
            <person name="Salamov A."/>
            <person name="Andreopoulos B."/>
            <person name="Baker S."/>
            <person name="Barry K."/>
            <person name="Bills G."/>
            <person name="Bluhm B."/>
            <person name="Cannon C."/>
            <person name="Castanera R."/>
            <person name="Culley D."/>
            <person name="Daum C."/>
            <person name="Ezra D."/>
            <person name="Gonzalez J."/>
            <person name="Henrissat B."/>
            <person name="Kuo A."/>
            <person name="Liang C."/>
            <person name="Lipzen A."/>
            <person name="Lutzoni F."/>
            <person name="Magnuson J."/>
            <person name="Mondo S."/>
            <person name="Nolan M."/>
            <person name="Ohm R."/>
            <person name="Pangilinan J."/>
            <person name="Park H.-J."/>
            <person name="Ramirez L."/>
            <person name="Alfaro M."/>
            <person name="Sun H."/>
            <person name="Tritt A."/>
            <person name="Yoshinaga Y."/>
            <person name="Zwiers L.-H."/>
            <person name="Turgeon B."/>
            <person name="Goodwin S."/>
            <person name="Spatafora J."/>
            <person name="Crous P."/>
            <person name="Grigoriev I."/>
        </authorList>
    </citation>
    <scope>NUCLEOTIDE SEQUENCE</scope>
    <source>
        <strain evidence="1">ATCC 200398</strain>
    </source>
</reference>
<dbReference type="EMBL" id="MU003538">
    <property type="protein sequence ID" value="KAF2464199.1"/>
    <property type="molecule type" value="Genomic_DNA"/>
</dbReference>
<proteinExistence type="predicted"/>
<evidence type="ECO:0000313" key="2">
    <source>
        <dbReference type="Proteomes" id="UP000799755"/>
    </source>
</evidence>
<keyword evidence="2" id="KW-1185">Reference proteome</keyword>
<name>A0ACB6QB87_9PLEO</name>
<protein>
    <submittedName>
        <fullName evidence="1">Uncharacterized protein</fullName>
    </submittedName>
</protein>